<dbReference type="GO" id="GO:0003677">
    <property type="term" value="F:DNA binding"/>
    <property type="evidence" value="ECO:0007669"/>
    <property type="project" value="UniProtKB-KW"/>
</dbReference>
<dbReference type="GO" id="GO:0003700">
    <property type="term" value="F:DNA-binding transcription factor activity"/>
    <property type="evidence" value="ECO:0007669"/>
    <property type="project" value="InterPro"/>
</dbReference>
<dbReference type="InterPro" id="IPR005119">
    <property type="entry name" value="LysR_subst-bd"/>
</dbReference>
<dbReference type="Gene3D" id="3.40.190.10">
    <property type="entry name" value="Periplasmic binding protein-like II"/>
    <property type="match status" value="2"/>
</dbReference>
<dbReference type="Proteomes" id="UP000545493">
    <property type="component" value="Unassembled WGS sequence"/>
</dbReference>
<dbReference type="Gene3D" id="1.10.10.10">
    <property type="entry name" value="Winged helix-like DNA-binding domain superfamily/Winged helix DNA-binding domain"/>
    <property type="match status" value="1"/>
</dbReference>
<evidence type="ECO:0000313" key="7">
    <source>
        <dbReference type="Proteomes" id="UP000545493"/>
    </source>
</evidence>
<comment type="similarity">
    <text evidence="1">Belongs to the LysR transcriptional regulatory family.</text>
</comment>
<keyword evidence="4" id="KW-0804">Transcription</keyword>
<gene>
    <name evidence="6" type="ORF">FHU38_005344</name>
</gene>
<dbReference type="RefSeq" id="WP_167177501.1">
    <property type="nucleotide sequence ID" value="NZ_JAAOYM010000003.1"/>
</dbReference>
<organism evidence="6 7">
    <name type="scientific">Saccharomonospora amisosensis</name>
    <dbReference type="NCBI Taxonomy" id="1128677"/>
    <lineage>
        <taxon>Bacteria</taxon>
        <taxon>Bacillati</taxon>
        <taxon>Actinomycetota</taxon>
        <taxon>Actinomycetes</taxon>
        <taxon>Pseudonocardiales</taxon>
        <taxon>Pseudonocardiaceae</taxon>
        <taxon>Saccharomonospora</taxon>
    </lineage>
</organism>
<evidence type="ECO:0000259" key="5">
    <source>
        <dbReference type="PROSITE" id="PS50931"/>
    </source>
</evidence>
<dbReference type="InterPro" id="IPR036390">
    <property type="entry name" value="WH_DNA-bd_sf"/>
</dbReference>
<dbReference type="CDD" id="cd08423">
    <property type="entry name" value="PBP2_LTTR_like_6"/>
    <property type="match status" value="1"/>
</dbReference>
<dbReference type="Pfam" id="PF03466">
    <property type="entry name" value="LysR_substrate"/>
    <property type="match status" value="1"/>
</dbReference>
<comment type="caution">
    <text evidence="6">The sequence shown here is derived from an EMBL/GenBank/DDBJ whole genome shotgun (WGS) entry which is preliminary data.</text>
</comment>
<dbReference type="PANTHER" id="PTHR30346:SF29">
    <property type="entry name" value="LYSR SUBSTRATE-BINDING"/>
    <property type="match status" value="1"/>
</dbReference>
<reference evidence="6 7" key="1">
    <citation type="submission" date="2020-03" db="EMBL/GenBank/DDBJ databases">
        <title>Sequencing the genomes of 1000 actinobacteria strains.</title>
        <authorList>
            <person name="Klenk H.-P."/>
        </authorList>
    </citation>
    <scope>NUCLEOTIDE SEQUENCE [LARGE SCALE GENOMIC DNA]</scope>
    <source>
        <strain evidence="6 7">DSM 45685</strain>
    </source>
</reference>
<keyword evidence="3 6" id="KW-0238">DNA-binding</keyword>
<feature type="domain" description="HTH lysR-type" evidence="5">
    <location>
        <begin position="2"/>
        <end position="59"/>
    </location>
</feature>
<sequence length="304" mass="32232">MIDLRRLTVLRAVDYYGTVTAAARALHLTPSAASQQIRQLGRELGVPLLEPHGRKVRLTGGARTLLAHADAIEARWQQAETELHATAGQPAGVVRLAGFPTAMCRFLGPVTAALRERYPALTVRLREAETPLCFDLLFNGEIDIAVVEAIPGNPPAGDQRFDQRPLLDDPFHLLLPCGHRLAGRRCVELSEVAAEPWIIGPPGDAWRVHVLAACAAAGFSPTIAHEACDSSLVASLVELGLGVALFPNLAQLPPGADVCGVGVSGTAPSRRFLTCTRRGARAAPAVAAVLEAIDELLRADGSAR</sequence>
<proteinExistence type="inferred from homology"/>
<dbReference type="GO" id="GO:0032993">
    <property type="term" value="C:protein-DNA complex"/>
    <property type="evidence" value="ECO:0007669"/>
    <property type="project" value="TreeGrafter"/>
</dbReference>
<accession>A0A7X5ZTS6</accession>
<keyword evidence="2" id="KW-0805">Transcription regulation</keyword>
<dbReference type="InterPro" id="IPR036388">
    <property type="entry name" value="WH-like_DNA-bd_sf"/>
</dbReference>
<keyword evidence="7" id="KW-1185">Reference proteome</keyword>
<evidence type="ECO:0000313" key="6">
    <source>
        <dbReference type="EMBL" id="NIJ14936.1"/>
    </source>
</evidence>
<name>A0A7X5ZTS6_9PSEU</name>
<dbReference type="PROSITE" id="PS50931">
    <property type="entry name" value="HTH_LYSR"/>
    <property type="match status" value="1"/>
</dbReference>
<evidence type="ECO:0000256" key="4">
    <source>
        <dbReference type="ARBA" id="ARBA00023163"/>
    </source>
</evidence>
<evidence type="ECO:0000256" key="2">
    <source>
        <dbReference type="ARBA" id="ARBA00023015"/>
    </source>
</evidence>
<dbReference type="SUPFAM" id="SSF53850">
    <property type="entry name" value="Periplasmic binding protein-like II"/>
    <property type="match status" value="1"/>
</dbReference>
<dbReference type="InterPro" id="IPR000847">
    <property type="entry name" value="LysR_HTH_N"/>
</dbReference>
<evidence type="ECO:0000256" key="1">
    <source>
        <dbReference type="ARBA" id="ARBA00009437"/>
    </source>
</evidence>
<dbReference type="AlphaFoldDB" id="A0A7X5ZTS6"/>
<dbReference type="PANTHER" id="PTHR30346">
    <property type="entry name" value="TRANSCRIPTIONAL DUAL REGULATOR HCAR-RELATED"/>
    <property type="match status" value="1"/>
</dbReference>
<dbReference type="Pfam" id="PF00126">
    <property type="entry name" value="HTH_1"/>
    <property type="match status" value="1"/>
</dbReference>
<dbReference type="SUPFAM" id="SSF46785">
    <property type="entry name" value="Winged helix' DNA-binding domain"/>
    <property type="match status" value="1"/>
</dbReference>
<evidence type="ECO:0000256" key="3">
    <source>
        <dbReference type="ARBA" id="ARBA00023125"/>
    </source>
</evidence>
<dbReference type="EMBL" id="JAAOYM010000003">
    <property type="protein sequence ID" value="NIJ14936.1"/>
    <property type="molecule type" value="Genomic_DNA"/>
</dbReference>
<protein>
    <submittedName>
        <fullName evidence="6">DNA-binding transcriptional LysR family regulator</fullName>
    </submittedName>
</protein>